<sequence>MATRRLKDELKKRLPFDSLEQEASLNLARTADRHNIAFARLFREYGLTSSQYNVLRILRGEGGPLPILEVAGRMVAAVPGITGLVDRLEAMGLVCRDRSTEDRRVVFASITPRGTALLGRLDRPVAELHGRLLGHLSKADLAELIRLLEMARQVDGDAD</sequence>
<feature type="domain" description="HTH marR-type" evidence="1">
    <location>
        <begin position="1"/>
        <end position="153"/>
    </location>
</feature>
<dbReference type="KEGG" id="tpla:ElP_36310"/>
<dbReference type="SMART" id="SM00347">
    <property type="entry name" value="HTH_MARR"/>
    <property type="match status" value="1"/>
</dbReference>
<dbReference type="PANTHER" id="PTHR33164:SF101">
    <property type="entry name" value="TRANSCRIPTIONAL REPRESSOR MPRA"/>
    <property type="match status" value="1"/>
</dbReference>
<dbReference type="AlphaFoldDB" id="A0A518H4F1"/>
<dbReference type="GO" id="GO:0003700">
    <property type="term" value="F:DNA-binding transcription factor activity"/>
    <property type="evidence" value="ECO:0007669"/>
    <property type="project" value="InterPro"/>
</dbReference>
<reference evidence="2 3" key="1">
    <citation type="submission" date="2019-02" db="EMBL/GenBank/DDBJ databases">
        <title>Deep-cultivation of Planctomycetes and their phenomic and genomic characterization uncovers novel biology.</title>
        <authorList>
            <person name="Wiegand S."/>
            <person name="Jogler M."/>
            <person name="Boedeker C."/>
            <person name="Pinto D."/>
            <person name="Vollmers J."/>
            <person name="Rivas-Marin E."/>
            <person name="Kohn T."/>
            <person name="Peeters S.H."/>
            <person name="Heuer A."/>
            <person name="Rast P."/>
            <person name="Oberbeckmann S."/>
            <person name="Bunk B."/>
            <person name="Jeske O."/>
            <person name="Meyerdierks A."/>
            <person name="Storesund J.E."/>
            <person name="Kallscheuer N."/>
            <person name="Luecker S."/>
            <person name="Lage O.M."/>
            <person name="Pohl T."/>
            <person name="Merkel B.J."/>
            <person name="Hornburger P."/>
            <person name="Mueller R.-W."/>
            <person name="Bruemmer F."/>
            <person name="Labrenz M."/>
            <person name="Spormann A.M."/>
            <person name="Op den Camp H."/>
            <person name="Overmann J."/>
            <person name="Amann R."/>
            <person name="Jetten M.S.M."/>
            <person name="Mascher T."/>
            <person name="Medema M.H."/>
            <person name="Devos D.P."/>
            <person name="Kaster A.-K."/>
            <person name="Ovreas L."/>
            <person name="Rohde M."/>
            <person name="Galperin M.Y."/>
            <person name="Jogler C."/>
        </authorList>
    </citation>
    <scope>NUCLEOTIDE SEQUENCE [LARGE SCALE GENOMIC DNA]</scope>
    <source>
        <strain evidence="2 3">ElP</strain>
    </source>
</reference>
<dbReference type="Pfam" id="PF01047">
    <property type="entry name" value="MarR"/>
    <property type="match status" value="1"/>
</dbReference>
<gene>
    <name evidence="2" type="primary">mhqR_2</name>
    <name evidence="2" type="ORF">ElP_36310</name>
</gene>
<name>A0A518H4F1_9BACT</name>
<dbReference type="GO" id="GO:0006950">
    <property type="term" value="P:response to stress"/>
    <property type="evidence" value="ECO:0007669"/>
    <property type="project" value="TreeGrafter"/>
</dbReference>
<evidence type="ECO:0000313" key="2">
    <source>
        <dbReference type="EMBL" id="QDV35725.1"/>
    </source>
</evidence>
<evidence type="ECO:0000313" key="3">
    <source>
        <dbReference type="Proteomes" id="UP000317835"/>
    </source>
</evidence>
<dbReference type="Gene3D" id="1.10.10.10">
    <property type="entry name" value="Winged helix-like DNA-binding domain superfamily/Winged helix DNA-binding domain"/>
    <property type="match status" value="1"/>
</dbReference>
<dbReference type="PRINTS" id="PR00598">
    <property type="entry name" value="HTHMARR"/>
</dbReference>
<keyword evidence="3" id="KW-1185">Reference proteome</keyword>
<evidence type="ECO:0000259" key="1">
    <source>
        <dbReference type="PROSITE" id="PS50995"/>
    </source>
</evidence>
<dbReference type="OrthoDB" id="9799747at2"/>
<organism evidence="2 3">
    <name type="scientific">Tautonia plasticadhaerens</name>
    <dbReference type="NCBI Taxonomy" id="2527974"/>
    <lineage>
        <taxon>Bacteria</taxon>
        <taxon>Pseudomonadati</taxon>
        <taxon>Planctomycetota</taxon>
        <taxon>Planctomycetia</taxon>
        <taxon>Isosphaerales</taxon>
        <taxon>Isosphaeraceae</taxon>
        <taxon>Tautonia</taxon>
    </lineage>
</organism>
<dbReference type="InterPro" id="IPR036390">
    <property type="entry name" value="WH_DNA-bd_sf"/>
</dbReference>
<dbReference type="InterPro" id="IPR036388">
    <property type="entry name" value="WH-like_DNA-bd_sf"/>
</dbReference>
<dbReference type="SUPFAM" id="SSF46785">
    <property type="entry name" value="Winged helix' DNA-binding domain"/>
    <property type="match status" value="1"/>
</dbReference>
<protein>
    <submittedName>
        <fullName evidence="2">HTH-type transcriptional regulator MhqR</fullName>
    </submittedName>
</protein>
<proteinExistence type="predicted"/>
<dbReference type="EMBL" id="CP036426">
    <property type="protein sequence ID" value="QDV35725.1"/>
    <property type="molecule type" value="Genomic_DNA"/>
</dbReference>
<dbReference type="PROSITE" id="PS50995">
    <property type="entry name" value="HTH_MARR_2"/>
    <property type="match status" value="1"/>
</dbReference>
<dbReference type="InterPro" id="IPR000835">
    <property type="entry name" value="HTH_MarR-typ"/>
</dbReference>
<dbReference type="PANTHER" id="PTHR33164">
    <property type="entry name" value="TRANSCRIPTIONAL REGULATOR, MARR FAMILY"/>
    <property type="match status" value="1"/>
</dbReference>
<dbReference type="Proteomes" id="UP000317835">
    <property type="component" value="Chromosome"/>
</dbReference>
<dbReference type="InterPro" id="IPR039422">
    <property type="entry name" value="MarR/SlyA-like"/>
</dbReference>
<accession>A0A518H4F1</accession>
<dbReference type="RefSeq" id="WP_145271485.1">
    <property type="nucleotide sequence ID" value="NZ_CP036426.1"/>
</dbReference>